<dbReference type="EnsemblPlants" id="Zm00001eb084420_T006">
    <property type="protein sequence ID" value="Zm00001eb084420_P006"/>
    <property type="gene ID" value="Zm00001eb084420"/>
</dbReference>
<dbReference type="OrthoDB" id="47330at2759"/>
<dbReference type="GO" id="GO:0016887">
    <property type="term" value="F:ATP hydrolysis activity"/>
    <property type="evidence" value="ECO:0007669"/>
    <property type="project" value="InterPro"/>
</dbReference>
<dbReference type="CDD" id="cd00009">
    <property type="entry name" value="AAA"/>
    <property type="match status" value="1"/>
</dbReference>
<dbReference type="PANTHER" id="PTHR11638">
    <property type="entry name" value="ATP-DEPENDENT CLP PROTEASE"/>
    <property type="match status" value="1"/>
</dbReference>
<dbReference type="InterPro" id="IPR003593">
    <property type="entry name" value="AAA+_ATPase"/>
</dbReference>
<keyword evidence="8" id="KW-1185">Reference proteome</keyword>
<dbReference type="SUPFAM" id="SSF52540">
    <property type="entry name" value="P-loop containing nucleoside triphosphate hydrolases"/>
    <property type="match status" value="2"/>
</dbReference>
<dbReference type="Gene3D" id="3.40.50.300">
    <property type="entry name" value="P-loop containing nucleotide triphosphate hydrolases"/>
    <property type="match status" value="3"/>
</dbReference>
<keyword evidence="3" id="KW-0067">ATP-binding</keyword>
<dbReference type="InterPro" id="IPR027417">
    <property type="entry name" value="P-loop_NTPase"/>
</dbReference>
<evidence type="ECO:0000313" key="8">
    <source>
        <dbReference type="Proteomes" id="UP000007305"/>
    </source>
</evidence>
<dbReference type="SMART" id="SM00382">
    <property type="entry name" value="AAA"/>
    <property type="match status" value="1"/>
</dbReference>
<reference evidence="7" key="2">
    <citation type="submission" date="2019-07" db="EMBL/GenBank/DDBJ databases">
        <authorList>
            <person name="Seetharam A."/>
            <person name="Woodhouse M."/>
            <person name="Cannon E."/>
        </authorList>
    </citation>
    <scope>NUCLEOTIDE SEQUENCE [LARGE SCALE GENOMIC DNA]</scope>
    <source>
        <strain evidence="7">cv. B73</strain>
    </source>
</reference>
<sequence length="709" mass="76677">MEACCCSSSSAPSASILAAAPDVALRRRIPAAAGGRTPARPLRVSAVMLATAVPRRRGPGVIRAVFERFTERAVKAVVFSQREARGMGDDTVAPHHLLLGLIAEDRTLVGFLGSGLRVERAREACRDALGKAGPAQAATGLATDVPFSAASKRVFEAAVEFSRNIGCNFISPEHIALGLFDLDDPTTNRILKSLGADPSQLAKQALKRVQGELAKDGREPVGLSSFKVRERSAAGAGKSAIVKYSNKKKEKSALAQFCVDLTMRASGGLIDPVIGRKEEIERVVQIICRRTKNNPILLGEAGVGKTAIAEGLALKIANGDVPIFLVGKRILSLDVALLMAGAKERGELEARITSLLREVRKAGDVMLFIDEVHTLIGSGIAGRGSKGAGLDIANLLKPALSRGELQCIASTTLDEHRLHFEKDKALARRFQPVLVNEPSQEDAVKILLGLREKYETYHKCKYTLEGINAAVYLSARYIPDRHLPDKAIDLIDEAGSRARMESFKRKKEEQCSILSKSPDEYWQEIRAVQSTHEVALANRLKYSLDENDKDDGVNIEVIGDNKIASPSMPPTSVDEPILVGSEEIARVTSLWSGIPVQKLTADETKLLVGLDDELRKRVIGQDDAVVAISRAVKRSRVGLNDPDRPIATLLFCGPTGVGKTELTKALAASYFGSVGYAFLLASFSRSEKTCCMDHVLKKLFIRFAGISYD</sequence>
<evidence type="ECO:0000256" key="4">
    <source>
        <dbReference type="ARBA" id="ARBA00023186"/>
    </source>
</evidence>
<accession>A0A804MGS3</accession>
<keyword evidence="1 5" id="KW-0677">Repeat</keyword>
<evidence type="ECO:0007829" key="9">
    <source>
        <dbReference type="PeptideAtlas" id="A0A804MGS3"/>
    </source>
</evidence>
<keyword evidence="2" id="KW-0547">Nucleotide-binding</keyword>
<dbReference type="Gramene" id="Zm00001eb084420_T006">
    <property type="protein sequence ID" value="Zm00001eb084420_P006"/>
    <property type="gene ID" value="Zm00001eb084420"/>
</dbReference>
<reference evidence="8" key="1">
    <citation type="submission" date="2015-12" db="EMBL/GenBank/DDBJ databases">
        <title>Update maize B73 reference genome by single molecule sequencing technologies.</title>
        <authorList>
            <consortium name="Maize Genome Sequencing Project"/>
            <person name="Ware D."/>
        </authorList>
    </citation>
    <scope>NUCLEOTIDE SEQUENCE [LARGE SCALE GENOMIC DNA]</scope>
    <source>
        <strain evidence="8">cv. B73</strain>
    </source>
</reference>
<evidence type="ECO:0000256" key="3">
    <source>
        <dbReference type="ARBA" id="ARBA00022840"/>
    </source>
</evidence>
<gene>
    <name evidence="7" type="primary">LOC100383428</name>
</gene>
<evidence type="ECO:0000256" key="1">
    <source>
        <dbReference type="ARBA" id="ARBA00022737"/>
    </source>
</evidence>
<dbReference type="InterPro" id="IPR004176">
    <property type="entry name" value="Clp_R_N"/>
</dbReference>
<dbReference type="AlphaFoldDB" id="A0A804MGS3"/>
<dbReference type="InterPro" id="IPR018368">
    <property type="entry name" value="ClpA/B_CS1"/>
</dbReference>
<protein>
    <recommendedName>
        <fullName evidence="6">Clp R domain-containing protein</fullName>
    </recommendedName>
</protein>
<dbReference type="Proteomes" id="UP000007305">
    <property type="component" value="Chromosome 2"/>
</dbReference>
<dbReference type="SUPFAM" id="SSF81923">
    <property type="entry name" value="Double Clp-N motif"/>
    <property type="match status" value="1"/>
</dbReference>
<dbReference type="PROSITE" id="PS00870">
    <property type="entry name" value="CLPAB_1"/>
    <property type="match status" value="1"/>
</dbReference>
<evidence type="ECO:0000259" key="6">
    <source>
        <dbReference type="PROSITE" id="PS51903"/>
    </source>
</evidence>
<feature type="domain" description="Clp R" evidence="6">
    <location>
        <begin position="66"/>
        <end position="212"/>
    </location>
</feature>
<keyword evidence="9" id="KW-1267">Proteomics identification</keyword>
<dbReference type="Pfam" id="PF17871">
    <property type="entry name" value="AAA_lid_9"/>
    <property type="match status" value="1"/>
</dbReference>
<evidence type="ECO:0000256" key="5">
    <source>
        <dbReference type="PROSITE-ProRule" id="PRU01251"/>
    </source>
</evidence>
<dbReference type="GO" id="GO:0005524">
    <property type="term" value="F:ATP binding"/>
    <property type="evidence" value="ECO:0007669"/>
    <property type="project" value="UniProtKB-KW"/>
</dbReference>
<dbReference type="InterPro" id="IPR036628">
    <property type="entry name" value="Clp_N_dom_sf"/>
</dbReference>
<dbReference type="PANTHER" id="PTHR11638:SF185">
    <property type="entry name" value="ATP-DEPENDENT CLP PROTEASE ATP-BINDING SUBUNIT"/>
    <property type="match status" value="1"/>
</dbReference>
<dbReference type="Pfam" id="PF02861">
    <property type="entry name" value="Clp_N"/>
    <property type="match status" value="1"/>
</dbReference>
<keyword evidence="4" id="KW-0143">Chaperone</keyword>
<reference evidence="7" key="3">
    <citation type="submission" date="2021-05" db="UniProtKB">
        <authorList>
            <consortium name="EnsemblPlants"/>
        </authorList>
    </citation>
    <scope>IDENTIFICATION</scope>
    <source>
        <strain evidence="7">cv. B73</strain>
    </source>
</reference>
<dbReference type="PROSITE" id="PS51903">
    <property type="entry name" value="CLP_R"/>
    <property type="match status" value="1"/>
</dbReference>
<evidence type="ECO:0000256" key="2">
    <source>
        <dbReference type="ARBA" id="ARBA00022741"/>
    </source>
</evidence>
<evidence type="ECO:0000313" key="7">
    <source>
        <dbReference type="EnsemblPlants" id="Zm00001eb084420_P006"/>
    </source>
</evidence>
<dbReference type="InterPro" id="IPR050130">
    <property type="entry name" value="ClpA_ClpB"/>
</dbReference>
<organism evidence="7 8">
    <name type="scientific">Zea mays</name>
    <name type="common">Maize</name>
    <dbReference type="NCBI Taxonomy" id="4577"/>
    <lineage>
        <taxon>Eukaryota</taxon>
        <taxon>Viridiplantae</taxon>
        <taxon>Streptophyta</taxon>
        <taxon>Embryophyta</taxon>
        <taxon>Tracheophyta</taxon>
        <taxon>Spermatophyta</taxon>
        <taxon>Magnoliopsida</taxon>
        <taxon>Liliopsida</taxon>
        <taxon>Poales</taxon>
        <taxon>Poaceae</taxon>
        <taxon>PACMAD clade</taxon>
        <taxon>Panicoideae</taxon>
        <taxon>Andropogonodae</taxon>
        <taxon>Andropogoneae</taxon>
        <taxon>Tripsacinae</taxon>
        <taxon>Zea</taxon>
    </lineage>
</organism>
<name>A0A804MGS3_MAIZE</name>
<dbReference type="Gene3D" id="1.10.1780.10">
    <property type="entry name" value="Clp, N-terminal domain"/>
    <property type="match status" value="1"/>
</dbReference>
<dbReference type="Pfam" id="PF00004">
    <property type="entry name" value="AAA"/>
    <property type="match status" value="1"/>
</dbReference>
<dbReference type="InterPro" id="IPR003959">
    <property type="entry name" value="ATPase_AAA_core"/>
</dbReference>
<dbReference type="InterPro" id="IPR041546">
    <property type="entry name" value="ClpA/ClpB_AAA_lid"/>
</dbReference>
<proteinExistence type="evidence at protein level"/>